<keyword evidence="6 10" id="KW-1133">Transmembrane helix</keyword>
<dbReference type="RefSeq" id="XP_020099232.1">
    <property type="nucleotide sequence ID" value="XM_020243643.1"/>
</dbReference>
<keyword evidence="3 10" id="KW-0812">Transmembrane</keyword>
<dbReference type="InterPro" id="IPR046959">
    <property type="entry name" value="PRK1-6/SRF4-like"/>
</dbReference>
<evidence type="ECO:0000256" key="3">
    <source>
        <dbReference type="ARBA" id="ARBA00022692"/>
    </source>
</evidence>
<dbReference type="AlphaFoldDB" id="A0A6P5FU91"/>
<dbReference type="SUPFAM" id="SSF56112">
    <property type="entry name" value="Protein kinase-like (PK-like)"/>
    <property type="match status" value="1"/>
</dbReference>
<feature type="compositionally biased region" description="Acidic residues" evidence="9">
    <location>
        <begin position="447"/>
        <end position="457"/>
    </location>
</feature>
<keyword evidence="5" id="KW-0677">Repeat</keyword>
<evidence type="ECO:0000256" key="5">
    <source>
        <dbReference type="ARBA" id="ARBA00022737"/>
    </source>
</evidence>
<accession>A0A6P5FU91</accession>
<keyword evidence="2" id="KW-0433">Leucine-rich repeat</keyword>
<feature type="region of interest" description="Disordered" evidence="9">
    <location>
        <begin position="432"/>
        <end position="457"/>
    </location>
</feature>
<name>A0A6P5FU91_ANACO</name>
<keyword evidence="8" id="KW-0325">Glycoprotein</keyword>
<keyword evidence="7 10" id="KW-0472">Membrane</keyword>
<feature type="compositionally biased region" description="Low complexity" evidence="9">
    <location>
        <begin position="658"/>
        <end position="667"/>
    </location>
</feature>
<dbReference type="InterPro" id="IPR011009">
    <property type="entry name" value="Kinase-like_dom_sf"/>
</dbReference>
<reference evidence="12" key="1">
    <citation type="journal article" date="2015" name="Nat. Genet.">
        <title>The pineapple genome and the evolution of CAM photosynthesis.</title>
        <authorList>
            <person name="Ming R."/>
            <person name="VanBuren R."/>
            <person name="Wai C.M."/>
            <person name="Tang H."/>
            <person name="Schatz M.C."/>
            <person name="Bowers J.E."/>
            <person name="Lyons E."/>
            <person name="Wang M.L."/>
            <person name="Chen J."/>
            <person name="Biggers E."/>
            <person name="Zhang J."/>
            <person name="Huang L."/>
            <person name="Zhang L."/>
            <person name="Miao W."/>
            <person name="Zhang J."/>
            <person name="Ye Z."/>
            <person name="Miao C."/>
            <person name="Lin Z."/>
            <person name="Wang H."/>
            <person name="Zhou H."/>
            <person name="Yim W.C."/>
            <person name="Priest H.D."/>
            <person name="Zheng C."/>
            <person name="Woodhouse M."/>
            <person name="Edger P.P."/>
            <person name="Guyot R."/>
            <person name="Guo H.B."/>
            <person name="Guo H."/>
            <person name="Zheng G."/>
            <person name="Singh R."/>
            <person name="Sharma A."/>
            <person name="Min X."/>
            <person name="Zheng Y."/>
            <person name="Lee H."/>
            <person name="Gurtowski J."/>
            <person name="Sedlazeck F.J."/>
            <person name="Harkess A."/>
            <person name="McKain M.R."/>
            <person name="Liao Z."/>
            <person name="Fang J."/>
            <person name="Liu J."/>
            <person name="Zhang X."/>
            <person name="Zhang Q."/>
            <person name="Hu W."/>
            <person name="Qin Y."/>
            <person name="Wang K."/>
            <person name="Chen L.Y."/>
            <person name="Shirley N."/>
            <person name="Lin Y.R."/>
            <person name="Liu L.Y."/>
            <person name="Hernandez A.G."/>
            <person name="Wright C.L."/>
            <person name="Bulone V."/>
            <person name="Tuskan G.A."/>
            <person name="Heath K."/>
            <person name="Zee F."/>
            <person name="Moore P.H."/>
            <person name="Sunkar R."/>
            <person name="Leebens-Mack J.H."/>
            <person name="Mockler T."/>
            <person name="Bennetzen J.L."/>
            <person name="Freeling M."/>
            <person name="Sankoff D."/>
            <person name="Paterson A.H."/>
            <person name="Zhu X."/>
            <person name="Yang X."/>
            <person name="Smith J.A."/>
            <person name="Cushman J.C."/>
            <person name="Paull R.E."/>
            <person name="Yu Q."/>
        </authorList>
    </citation>
    <scope>NUCLEOTIDE SEQUENCE [LARGE SCALE GENOMIC DNA]</scope>
    <source>
        <strain evidence="12">cv. F153</strain>
    </source>
</reference>
<proteinExistence type="predicted"/>
<evidence type="ECO:0000256" key="1">
    <source>
        <dbReference type="ARBA" id="ARBA00004370"/>
    </source>
</evidence>
<dbReference type="PANTHER" id="PTHR48007:SF53">
    <property type="entry name" value="OS01G0711200 PROTEIN"/>
    <property type="match status" value="1"/>
</dbReference>
<evidence type="ECO:0000259" key="11">
    <source>
        <dbReference type="PROSITE" id="PS50011"/>
    </source>
</evidence>
<feature type="domain" description="Protein kinase" evidence="11">
    <location>
        <begin position="390"/>
        <end position="683"/>
    </location>
</feature>
<gene>
    <name evidence="13" type="primary">LOC109717747</name>
</gene>
<dbReference type="Pfam" id="PF00560">
    <property type="entry name" value="LRR_1"/>
    <property type="match status" value="1"/>
</dbReference>
<dbReference type="GeneID" id="109717747"/>
<dbReference type="GO" id="GO:0005524">
    <property type="term" value="F:ATP binding"/>
    <property type="evidence" value="ECO:0007669"/>
    <property type="project" value="InterPro"/>
</dbReference>
<evidence type="ECO:0000256" key="4">
    <source>
        <dbReference type="ARBA" id="ARBA00022729"/>
    </source>
</evidence>
<dbReference type="Proteomes" id="UP000515123">
    <property type="component" value="Linkage group 11"/>
</dbReference>
<dbReference type="InterPro" id="IPR013210">
    <property type="entry name" value="LRR_N_plant-typ"/>
</dbReference>
<keyword evidence="4" id="KW-0732">Signal</keyword>
<feature type="transmembrane region" description="Helical" evidence="10">
    <location>
        <begin position="318"/>
        <end position="340"/>
    </location>
</feature>
<dbReference type="Gene3D" id="1.10.510.10">
    <property type="entry name" value="Transferase(Phosphotransferase) domain 1"/>
    <property type="match status" value="2"/>
</dbReference>
<evidence type="ECO:0000313" key="13">
    <source>
        <dbReference type="RefSeq" id="XP_020099232.1"/>
    </source>
</evidence>
<dbReference type="GO" id="GO:0016020">
    <property type="term" value="C:membrane"/>
    <property type="evidence" value="ECO:0007669"/>
    <property type="project" value="UniProtKB-SubCell"/>
</dbReference>
<evidence type="ECO:0000256" key="10">
    <source>
        <dbReference type="SAM" id="Phobius"/>
    </source>
</evidence>
<dbReference type="InterPro" id="IPR001245">
    <property type="entry name" value="Ser-Thr/Tyr_kinase_cat_dom"/>
</dbReference>
<evidence type="ECO:0000313" key="12">
    <source>
        <dbReference type="Proteomes" id="UP000515123"/>
    </source>
</evidence>
<dbReference type="InterPro" id="IPR000719">
    <property type="entry name" value="Prot_kinase_dom"/>
</dbReference>
<dbReference type="SUPFAM" id="SSF52058">
    <property type="entry name" value="L domain-like"/>
    <property type="match status" value="1"/>
</dbReference>
<dbReference type="Gene3D" id="3.80.10.10">
    <property type="entry name" value="Ribonuclease Inhibitor"/>
    <property type="match status" value="2"/>
</dbReference>
<protein>
    <submittedName>
        <fullName evidence="13">Probable leucine-rich repeat receptor-like protein kinase At1g68400</fullName>
    </submittedName>
</protein>
<evidence type="ECO:0000256" key="9">
    <source>
        <dbReference type="SAM" id="MobiDB-lite"/>
    </source>
</evidence>
<organism evidence="12 13">
    <name type="scientific">Ananas comosus</name>
    <name type="common">Pineapple</name>
    <name type="synonym">Ananas ananas</name>
    <dbReference type="NCBI Taxonomy" id="4615"/>
    <lineage>
        <taxon>Eukaryota</taxon>
        <taxon>Viridiplantae</taxon>
        <taxon>Streptophyta</taxon>
        <taxon>Embryophyta</taxon>
        <taxon>Tracheophyta</taxon>
        <taxon>Spermatophyta</taxon>
        <taxon>Magnoliopsida</taxon>
        <taxon>Liliopsida</taxon>
        <taxon>Poales</taxon>
        <taxon>Bromeliaceae</taxon>
        <taxon>Bromelioideae</taxon>
        <taxon>Ananas</taxon>
    </lineage>
</organism>
<feature type="region of interest" description="Disordered" evidence="9">
    <location>
        <begin position="350"/>
        <end position="369"/>
    </location>
</feature>
<feature type="transmembrane region" description="Helical" evidence="10">
    <location>
        <begin position="29"/>
        <end position="47"/>
    </location>
</feature>
<dbReference type="GO" id="GO:0004672">
    <property type="term" value="F:protein kinase activity"/>
    <property type="evidence" value="ECO:0007669"/>
    <property type="project" value="InterPro"/>
</dbReference>
<dbReference type="PANTHER" id="PTHR48007">
    <property type="entry name" value="LEUCINE-RICH REPEAT RECEPTOR-LIKE PROTEIN KINASE PXC1"/>
    <property type="match status" value="1"/>
</dbReference>
<feature type="compositionally biased region" description="Basic and acidic residues" evidence="9">
    <location>
        <begin position="435"/>
        <end position="446"/>
    </location>
</feature>
<sequence length="683" mass="74987">MKSSSRLLPHSFPHPLLSSPPSYSNTPTLLFPFLPYFYLFILIYPCTSSSKNASKMARSTAATSSSSPFSIFIAFVFFSVPSSSLSSPHPNPDLPILIAFKFSASDPDGALSSWDPSGDPCSGSWRGVSCRGGRVSGVVLEGLRLRGPIDALARLPRLSLLSLKNNSFAVPLHRLDLTPWRQHVKLLFLSHNRFSGTFPLALLGLRHLHRLDLAGNLLSGAVPPEIGHRLAGLFTLRLEDNLLAGAIPVSIAEIAGLADLNVSSNRLEGEIPRRLASFPPSSFAANPDLCGDPLPRRCPLRTAGADPARIPKRGKNRLALAAGIAAAAISAAAAAVLLCFKRRVDRGKKRVSTAAEAGEKPRETRERRTEEDKMVFFEGCEEFEVEELMRGSAEMLGRGTVGSTYRVVMENGKEEEEGVVVKRVRRERSRSRRRETRECVGGGRKEEEEEEEEEELEEEEGLLREMGGWRHPNVVSLRAYYSSEHELLLVFDYVTNGSLHNLLHGGRGPGRIPVDWPTRLKLAEDAANSALVSDFSLLRLLSPRPPPSTAEASQKNDVYDFGAILLEILTGRSAECGGGVEDLPTWAGRVVREEWTHEVFDVEILSGSSKEAEDEMVGLLQVALLCVAREPEHRPRMGVVYKMIEDIRDRGSQRSRRSLSPSSIGRSFQSSPCVSEDTPALSQ</sequence>
<dbReference type="FunFam" id="3.80.10.10:FF:000041">
    <property type="entry name" value="LRR receptor-like serine/threonine-protein kinase ERECTA"/>
    <property type="match status" value="1"/>
</dbReference>
<dbReference type="InterPro" id="IPR032675">
    <property type="entry name" value="LRR_dom_sf"/>
</dbReference>
<dbReference type="Pfam" id="PF08263">
    <property type="entry name" value="LRRNT_2"/>
    <property type="match status" value="1"/>
</dbReference>
<evidence type="ECO:0000256" key="2">
    <source>
        <dbReference type="ARBA" id="ARBA00022614"/>
    </source>
</evidence>
<keyword evidence="12" id="KW-1185">Reference proteome</keyword>
<dbReference type="InterPro" id="IPR001611">
    <property type="entry name" value="Leu-rich_rpt"/>
</dbReference>
<evidence type="ECO:0000256" key="6">
    <source>
        <dbReference type="ARBA" id="ARBA00022989"/>
    </source>
</evidence>
<dbReference type="PROSITE" id="PS50011">
    <property type="entry name" value="PROTEIN_KINASE_DOM"/>
    <property type="match status" value="1"/>
</dbReference>
<feature type="region of interest" description="Disordered" evidence="9">
    <location>
        <begin position="649"/>
        <end position="683"/>
    </location>
</feature>
<dbReference type="Pfam" id="PF07714">
    <property type="entry name" value="PK_Tyr_Ser-Thr"/>
    <property type="match status" value="1"/>
</dbReference>
<evidence type="ECO:0000256" key="7">
    <source>
        <dbReference type="ARBA" id="ARBA00023136"/>
    </source>
</evidence>
<dbReference type="OrthoDB" id="1890790at2759"/>
<evidence type="ECO:0000256" key="8">
    <source>
        <dbReference type="ARBA" id="ARBA00023180"/>
    </source>
</evidence>
<comment type="subcellular location">
    <subcellularLocation>
        <location evidence="1">Membrane</location>
    </subcellularLocation>
</comment>
<reference evidence="13" key="2">
    <citation type="submission" date="2025-08" db="UniProtKB">
        <authorList>
            <consortium name="RefSeq"/>
        </authorList>
    </citation>
    <scope>IDENTIFICATION</scope>
    <source>
        <tissue evidence="13">Leaf</tissue>
    </source>
</reference>
<feature type="compositionally biased region" description="Basic and acidic residues" evidence="9">
    <location>
        <begin position="357"/>
        <end position="369"/>
    </location>
</feature>